<reference evidence="2" key="1">
    <citation type="journal article" date="2023" name="Insect Mol. Biol.">
        <title>Genome sequencing provides insights into the evolution of gene families encoding plant cell wall-degrading enzymes in longhorned beetles.</title>
        <authorList>
            <person name="Shin N.R."/>
            <person name="Okamura Y."/>
            <person name="Kirsch R."/>
            <person name="Pauchet Y."/>
        </authorList>
    </citation>
    <scope>NUCLEOTIDE SEQUENCE</scope>
    <source>
        <strain evidence="2">MMC_N1</strain>
    </source>
</reference>
<dbReference type="EMBL" id="JAPWTJ010000607">
    <property type="protein sequence ID" value="KAJ8976964.1"/>
    <property type="molecule type" value="Genomic_DNA"/>
</dbReference>
<evidence type="ECO:0000313" key="2">
    <source>
        <dbReference type="EMBL" id="KAJ8976964.1"/>
    </source>
</evidence>
<name>A0ABQ9JGC5_9CUCU</name>
<feature type="signal peptide" evidence="1">
    <location>
        <begin position="1"/>
        <end position="19"/>
    </location>
</feature>
<dbReference type="Proteomes" id="UP001162164">
    <property type="component" value="Unassembled WGS sequence"/>
</dbReference>
<keyword evidence="1" id="KW-0732">Signal</keyword>
<comment type="caution">
    <text evidence="2">The sequence shown here is derived from an EMBL/GenBank/DDBJ whole genome shotgun (WGS) entry which is preliminary data.</text>
</comment>
<accession>A0ABQ9JGC5</accession>
<dbReference type="SUPFAM" id="SSF57095">
    <property type="entry name" value="Scorpion toxin-like"/>
    <property type="match status" value="1"/>
</dbReference>
<keyword evidence="3" id="KW-1185">Reference proteome</keyword>
<sequence>MKAVIMILAVFAIILAIQAIPVANNVQPRDDCTVENCSKFCQSIDHFGGLCIGSLCQCYDL</sequence>
<evidence type="ECO:0000256" key="1">
    <source>
        <dbReference type="SAM" id="SignalP"/>
    </source>
</evidence>
<protein>
    <submittedName>
        <fullName evidence="2">Uncharacterized protein</fullName>
    </submittedName>
</protein>
<dbReference type="InterPro" id="IPR036574">
    <property type="entry name" value="Scorpion_toxin-like_sf"/>
</dbReference>
<proteinExistence type="predicted"/>
<evidence type="ECO:0000313" key="3">
    <source>
        <dbReference type="Proteomes" id="UP001162164"/>
    </source>
</evidence>
<organism evidence="2 3">
    <name type="scientific">Molorchus minor</name>
    <dbReference type="NCBI Taxonomy" id="1323400"/>
    <lineage>
        <taxon>Eukaryota</taxon>
        <taxon>Metazoa</taxon>
        <taxon>Ecdysozoa</taxon>
        <taxon>Arthropoda</taxon>
        <taxon>Hexapoda</taxon>
        <taxon>Insecta</taxon>
        <taxon>Pterygota</taxon>
        <taxon>Neoptera</taxon>
        <taxon>Endopterygota</taxon>
        <taxon>Coleoptera</taxon>
        <taxon>Polyphaga</taxon>
        <taxon>Cucujiformia</taxon>
        <taxon>Chrysomeloidea</taxon>
        <taxon>Cerambycidae</taxon>
        <taxon>Lamiinae</taxon>
        <taxon>Monochamini</taxon>
        <taxon>Molorchus</taxon>
    </lineage>
</organism>
<feature type="chain" id="PRO_5046810942" evidence="1">
    <location>
        <begin position="20"/>
        <end position="61"/>
    </location>
</feature>
<dbReference type="Gene3D" id="3.30.30.10">
    <property type="entry name" value="Knottin, scorpion toxin-like"/>
    <property type="match status" value="1"/>
</dbReference>
<gene>
    <name evidence="2" type="ORF">NQ317_010161</name>
</gene>